<sequence>AAKCTEPWSAFCWKHYSTTTRAEADLAQTYRDVLTRHPEWKARFKRWTQEGTAGNAVADLGRSLPDVPIRARIQYTLY</sequence>
<gene>
    <name evidence="1" type="ORF">PENTCL1PPCAC_12172</name>
</gene>
<feature type="non-terminal residue" evidence="1">
    <location>
        <position position="1"/>
    </location>
</feature>
<dbReference type="Proteomes" id="UP001432027">
    <property type="component" value="Unassembled WGS sequence"/>
</dbReference>
<evidence type="ECO:0000313" key="1">
    <source>
        <dbReference type="EMBL" id="GMS89997.1"/>
    </source>
</evidence>
<comment type="caution">
    <text evidence="1">The sequence shown here is derived from an EMBL/GenBank/DDBJ whole genome shotgun (WGS) entry which is preliminary data.</text>
</comment>
<dbReference type="AlphaFoldDB" id="A0AAV5T329"/>
<organism evidence="1 2">
    <name type="scientific">Pristionchus entomophagus</name>
    <dbReference type="NCBI Taxonomy" id="358040"/>
    <lineage>
        <taxon>Eukaryota</taxon>
        <taxon>Metazoa</taxon>
        <taxon>Ecdysozoa</taxon>
        <taxon>Nematoda</taxon>
        <taxon>Chromadorea</taxon>
        <taxon>Rhabditida</taxon>
        <taxon>Rhabditina</taxon>
        <taxon>Diplogasteromorpha</taxon>
        <taxon>Diplogasteroidea</taxon>
        <taxon>Neodiplogasteridae</taxon>
        <taxon>Pristionchus</taxon>
    </lineage>
</organism>
<feature type="non-terminal residue" evidence="1">
    <location>
        <position position="78"/>
    </location>
</feature>
<name>A0AAV5T329_9BILA</name>
<keyword evidence="2" id="KW-1185">Reference proteome</keyword>
<protein>
    <submittedName>
        <fullName evidence="1">Uncharacterized protein</fullName>
    </submittedName>
</protein>
<dbReference type="EMBL" id="BTSX01000003">
    <property type="protein sequence ID" value="GMS89997.1"/>
    <property type="molecule type" value="Genomic_DNA"/>
</dbReference>
<evidence type="ECO:0000313" key="2">
    <source>
        <dbReference type="Proteomes" id="UP001432027"/>
    </source>
</evidence>
<accession>A0AAV5T329</accession>
<reference evidence="1" key="1">
    <citation type="submission" date="2023-10" db="EMBL/GenBank/DDBJ databases">
        <title>Genome assembly of Pristionchus species.</title>
        <authorList>
            <person name="Yoshida K."/>
            <person name="Sommer R.J."/>
        </authorList>
    </citation>
    <scope>NUCLEOTIDE SEQUENCE</scope>
    <source>
        <strain evidence="1">RS0144</strain>
    </source>
</reference>
<proteinExistence type="predicted"/>